<gene>
    <name evidence="1" type="ORF">MSSAC_2768</name>
</gene>
<dbReference type="HOGENOM" id="CLU_1507412_0_0_2"/>
<accession>A0A0E3PNX6</accession>
<organism evidence="1 2">
    <name type="scientific">Methanosarcina siciliae C2J</name>
    <dbReference type="NCBI Taxonomy" id="1434118"/>
    <lineage>
        <taxon>Archaea</taxon>
        <taxon>Methanobacteriati</taxon>
        <taxon>Methanobacteriota</taxon>
        <taxon>Stenosarchaea group</taxon>
        <taxon>Methanomicrobia</taxon>
        <taxon>Methanosarcinales</taxon>
        <taxon>Methanosarcinaceae</taxon>
        <taxon>Methanosarcina</taxon>
    </lineage>
</organism>
<reference evidence="1 2" key="1">
    <citation type="submission" date="2014-07" db="EMBL/GenBank/DDBJ databases">
        <title>Methanogenic archaea and the global carbon cycle.</title>
        <authorList>
            <person name="Henriksen J.R."/>
            <person name="Luke J."/>
            <person name="Reinhart S."/>
            <person name="Benedict M.N."/>
            <person name="Youngblut N.D."/>
            <person name="Metcalf M.E."/>
            <person name="Whitaker R.J."/>
            <person name="Metcalf W.W."/>
        </authorList>
    </citation>
    <scope>NUCLEOTIDE SEQUENCE [LARGE SCALE GENOMIC DNA]</scope>
    <source>
        <strain evidence="1 2">C2J</strain>
    </source>
</reference>
<dbReference type="AlphaFoldDB" id="A0A0E3PNX6"/>
<dbReference type="EMBL" id="CP009508">
    <property type="protein sequence ID" value="AKB37358.1"/>
    <property type="molecule type" value="Genomic_DNA"/>
</dbReference>
<protein>
    <submittedName>
        <fullName evidence="1">Uncharacterized protein</fullName>
    </submittedName>
</protein>
<name>A0A0E3PNX6_9EURY</name>
<dbReference type="Proteomes" id="UP000033123">
    <property type="component" value="Chromosome"/>
</dbReference>
<evidence type="ECO:0000313" key="2">
    <source>
        <dbReference type="Proteomes" id="UP000033123"/>
    </source>
</evidence>
<evidence type="ECO:0000313" key="1">
    <source>
        <dbReference type="EMBL" id="AKB37358.1"/>
    </source>
</evidence>
<sequence length="178" mass="20228">MPHFRIPFINSYFSWVHSNILSVIKHIIIRLTNSASSFHDQTNITSLNCISGKFPDSAWHVHGIYSNAVLRIIYFVVANFDTTTPNIDCSFPTIKRVIINSVSVTDFLYSDGNAASMEDVTTNVIIPAEFSTNTYSGFCYVEPLNSYIFSYVIFNLVKSTKIIWQIFLEPIDLRIPIS</sequence>
<proteinExistence type="predicted"/>
<dbReference type="KEGG" id="msj:MSSAC_2768"/>